<proteinExistence type="predicted"/>
<gene>
    <name evidence="1" type="ORF">EVAR_92250_1</name>
</gene>
<dbReference type="OrthoDB" id="7515391at2759"/>
<comment type="caution">
    <text evidence="1">The sequence shown here is derived from an EMBL/GenBank/DDBJ whole genome shotgun (WGS) entry which is preliminary data.</text>
</comment>
<evidence type="ECO:0000313" key="1">
    <source>
        <dbReference type="EMBL" id="GBP15252.1"/>
    </source>
</evidence>
<dbReference type="AlphaFoldDB" id="A0A4C1TL73"/>
<dbReference type="Gene3D" id="2.40.70.10">
    <property type="entry name" value="Acid Proteases"/>
    <property type="match status" value="1"/>
</dbReference>
<dbReference type="InterPro" id="IPR021109">
    <property type="entry name" value="Peptidase_aspartic_dom_sf"/>
</dbReference>
<reference evidence="1 2" key="1">
    <citation type="journal article" date="2019" name="Commun. Biol.">
        <title>The bagworm genome reveals a unique fibroin gene that provides high tensile strength.</title>
        <authorList>
            <person name="Kono N."/>
            <person name="Nakamura H."/>
            <person name="Ohtoshi R."/>
            <person name="Tomita M."/>
            <person name="Numata K."/>
            <person name="Arakawa K."/>
        </authorList>
    </citation>
    <scope>NUCLEOTIDE SEQUENCE [LARGE SCALE GENOMIC DNA]</scope>
</reference>
<evidence type="ECO:0000313" key="2">
    <source>
        <dbReference type="Proteomes" id="UP000299102"/>
    </source>
</evidence>
<name>A0A4C1TL73_EUMVA</name>
<protein>
    <submittedName>
        <fullName evidence="1">Uncharacterized protein</fullName>
    </submittedName>
</protein>
<sequence>MTFLRGLKANFKHIFAARAYKSLAELKSAITNYKQVYEENQETTYGLPMEWGTKGNSPIHPASNKKIDVRPPERKLDATGPMKPPAISEYRQYVRKGCVKHLNLDLILGTDFMRQNVVVLDYNENVIVFGKKGLHALLVSHTPARTEQKLALPVMTYFMDWVGRNEKYLSACNLALISMPEKQWKVGDFDVNKELSVCQRDKL</sequence>
<dbReference type="Proteomes" id="UP000299102">
    <property type="component" value="Unassembled WGS sequence"/>
</dbReference>
<dbReference type="EMBL" id="BGZK01000070">
    <property type="protein sequence ID" value="GBP15252.1"/>
    <property type="molecule type" value="Genomic_DNA"/>
</dbReference>
<keyword evidence="2" id="KW-1185">Reference proteome</keyword>
<organism evidence="1 2">
    <name type="scientific">Eumeta variegata</name>
    <name type="common">Bagworm moth</name>
    <name type="synonym">Eumeta japonica</name>
    <dbReference type="NCBI Taxonomy" id="151549"/>
    <lineage>
        <taxon>Eukaryota</taxon>
        <taxon>Metazoa</taxon>
        <taxon>Ecdysozoa</taxon>
        <taxon>Arthropoda</taxon>
        <taxon>Hexapoda</taxon>
        <taxon>Insecta</taxon>
        <taxon>Pterygota</taxon>
        <taxon>Neoptera</taxon>
        <taxon>Endopterygota</taxon>
        <taxon>Lepidoptera</taxon>
        <taxon>Glossata</taxon>
        <taxon>Ditrysia</taxon>
        <taxon>Tineoidea</taxon>
        <taxon>Psychidae</taxon>
        <taxon>Oiketicinae</taxon>
        <taxon>Eumeta</taxon>
    </lineage>
</organism>
<accession>A0A4C1TL73</accession>